<dbReference type="Gene3D" id="3.40.50.450">
    <property type="match status" value="1"/>
</dbReference>
<accession>A0AB38TUG0</accession>
<comment type="similarity">
    <text evidence="2 3">Belongs to the LOG family.</text>
</comment>
<keyword evidence="3" id="KW-0203">Cytokinin biosynthesis</keyword>
<dbReference type="GO" id="GO:0009691">
    <property type="term" value="P:cytokinin biosynthetic process"/>
    <property type="evidence" value="ECO:0007669"/>
    <property type="project" value="UniProtKB-UniRule"/>
</dbReference>
<evidence type="ECO:0000256" key="2">
    <source>
        <dbReference type="ARBA" id="ARBA00006763"/>
    </source>
</evidence>
<protein>
    <recommendedName>
        <fullName evidence="3">Cytokinin riboside 5'-monophosphate phosphoribohydrolase</fullName>
        <ecNumber evidence="3">3.2.2.n1</ecNumber>
    </recommendedName>
</protein>
<organism evidence="4 5">
    <name type="scientific">Burkholderia gladioli</name>
    <name type="common">Pseudomonas marginata</name>
    <name type="synonym">Phytomonas marginata</name>
    <dbReference type="NCBI Taxonomy" id="28095"/>
    <lineage>
        <taxon>Bacteria</taxon>
        <taxon>Pseudomonadati</taxon>
        <taxon>Pseudomonadota</taxon>
        <taxon>Betaproteobacteria</taxon>
        <taxon>Burkholderiales</taxon>
        <taxon>Burkholderiaceae</taxon>
        <taxon>Burkholderia</taxon>
    </lineage>
</organism>
<evidence type="ECO:0000256" key="3">
    <source>
        <dbReference type="RuleBase" id="RU363015"/>
    </source>
</evidence>
<dbReference type="PANTHER" id="PTHR31223:SF70">
    <property type="entry name" value="LOG FAMILY PROTEIN YJL055W"/>
    <property type="match status" value="1"/>
</dbReference>
<dbReference type="PANTHER" id="PTHR31223">
    <property type="entry name" value="LOG FAMILY PROTEIN YJL055W"/>
    <property type="match status" value="1"/>
</dbReference>
<dbReference type="InterPro" id="IPR005269">
    <property type="entry name" value="LOG"/>
</dbReference>
<dbReference type="Pfam" id="PF03641">
    <property type="entry name" value="Lysine_decarbox"/>
    <property type="match status" value="1"/>
</dbReference>
<dbReference type="NCBIfam" id="TIGR00730">
    <property type="entry name" value="Rossman fold protein, TIGR00730 family"/>
    <property type="match status" value="1"/>
</dbReference>
<evidence type="ECO:0000313" key="5">
    <source>
        <dbReference type="Proteomes" id="UP001059745"/>
    </source>
</evidence>
<dbReference type="AlphaFoldDB" id="A0AB38TUG0"/>
<comment type="catalytic activity">
    <reaction evidence="1">
        <text>AMP + H2O = D-ribose 5-phosphate + adenine</text>
        <dbReference type="Rhea" id="RHEA:20129"/>
        <dbReference type="ChEBI" id="CHEBI:15377"/>
        <dbReference type="ChEBI" id="CHEBI:16708"/>
        <dbReference type="ChEBI" id="CHEBI:78346"/>
        <dbReference type="ChEBI" id="CHEBI:456215"/>
        <dbReference type="EC" id="3.2.2.4"/>
    </reaction>
</comment>
<name>A0AB38TUG0_BURGA</name>
<reference evidence="4" key="1">
    <citation type="submission" date="2022-09" db="EMBL/GenBank/DDBJ databases">
        <title>Genomic of Burkholderia gladioli.</title>
        <authorList>
            <person name="Wu H."/>
        </authorList>
    </citation>
    <scope>NUCLEOTIDE SEQUENCE</scope>
    <source>
        <strain evidence="4">ZN-S4</strain>
    </source>
</reference>
<dbReference type="GO" id="GO:0008714">
    <property type="term" value="F:AMP nucleosidase activity"/>
    <property type="evidence" value="ECO:0007669"/>
    <property type="project" value="UniProtKB-EC"/>
</dbReference>
<keyword evidence="3" id="KW-0378">Hydrolase</keyword>
<evidence type="ECO:0000313" key="4">
    <source>
        <dbReference type="EMBL" id="UWX72056.1"/>
    </source>
</evidence>
<dbReference type="SUPFAM" id="SSF102405">
    <property type="entry name" value="MCP/YpsA-like"/>
    <property type="match status" value="1"/>
</dbReference>
<sequence>MNMADKEVNSQPGENTGVRAVCVYCGSSPGADPAFMEASEALGRALARARLKLVYGGGTTGLMGAVAHGALDAGGEVGAVIPRFLIDREANQASLTMFEDLTITDTMHERKHRMFERSDAFVALPGGIGTVEEIVEIMTWSQLGRHRKPIVLVNTKGFWNPLLALLDHLREAGFIHSGHLLQPILAERVEDVVPAILEAAVPAGTPGEGEPSIVGKR</sequence>
<evidence type="ECO:0000256" key="1">
    <source>
        <dbReference type="ARBA" id="ARBA00000274"/>
    </source>
</evidence>
<dbReference type="Proteomes" id="UP001059745">
    <property type="component" value="Chromosome 1"/>
</dbReference>
<dbReference type="InterPro" id="IPR031100">
    <property type="entry name" value="LOG_fam"/>
</dbReference>
<dbReference type="GO" id="GO:0005829">
    <property type="term" value="C:cytosol"/>
    <property type="evidence" value="ECO:0007669"/>
    <property type="project" value="TreeGrafter"/>
</dbReference>
<dbReference type="EMBL" id="CP104214">
    <property type="protein sequence ID" value="UWX72056.1"/>
    <property type="molecule type" value="Genomic_DNA"/>
</dbReference>
<dbReference type="RefSeq" id="WP_244117157.1">
    <property type="nucleotide sequence ID" value="NZ_CADEVX010000005.1"/>
</dbReference>
<dbReference type="EC" id="3.2.2.n1" evidence="3"/>
<gene>
    <name evidence="4" type="ORF">NYZ96_12660</name>
</gene>
<proteinExistence type="inferred from homology"/>